<feature type="transmembrane region" description="Helical" evidence="2">
    <location>
        <begin position="151"/>
        <end position="171"/>
    </location>
</feature>
<proteinExistence type="inferred from homology"/>
<protein>
    <submittedName>
        <fullName evidence="3">2-hydroxycarboxylate transporter family protein</fullName>
    </submittedName>
</protein>
<feature type="transmembrane region" description="Helical" evidence="2">
    <location>
        <begin position="428"/>
        <end position="448"/>
    </location>
</feature>
<feature type="transmembrane region" description="Helical" evidence="2">
    <location>
        <begin position="334"/>
        <end position="351"/>
    </location>
</feature>
<dbReference type="PIRSF" id="PIRSF005348">
    <property type="entry name" value="YxkH"/>
    <property type="match status" value="1"/>
</dbReference>
<dbReference type="RefSeq" id="WP_262595868.1">
    <property type="nucleotide sequence ID" value="NZ_CP103300.1"/>
</dbReference>
<comment type="similarity">
    <text evidence="1">Belongs to the 2-hydroxycarboxylate transporter (2-HCT) (TC 2.A.24) family.</text>
</comment>
<dbReference type="Pfam" id="PF03390">
    <property type="entry name" value="2HCT"/>
    <property type="match status" value="1"/>
</dbReference>
<feature type="transmembrane region" description="Helical" evidence="2">
    <location>
        <begin position="357"/>
        <end position="382"/>
    </location>
</feature>
<evidence type="ECO:0000256" key="1">
    <source>
        <dbReference type="PIRNR" id="PIRNR005348"/>
    </source>
</evidence>
<feature type="transmembrane region" description="Helical" evidence="2">
    <location>
        <begin position="81"/>
        <end position="99"/>
    </location>
</feature>
<organism evidence="3 4">
    <name type="scientific">Endozoicomonas euniceicola</name>
    <dbReference type="NCBI Taxonomy" id="1234143"/>
    <lineage>
        <taxon>Bacteria</taxon>
        <taxon>Pseudomonadati</taxon>
        <taxon>Pseudomonadota</taxon>
        <taxon>Gammaproteobacteria</taxon>
        <taxon>Oceanospirillales</taxon>
        <taxon>Endozoicomonadaceae</taxon>
        <taxon>Endozoicomonas</taxon>
    </lineage>
</organism>
<feature type="transmembrane region" description="Helical" evidence="2">
    <location>
        <begin position="49"/>
        <end position="69"/>
    </location>
</feature>
<evidence type="ECO:0000313" key="4">
    <source>
        <dbReference type="Proteomes" id="UP001163255"/>
    </source>
</evidence>
<keyword evidence="1 2" id="KW-0472">Membrane</keyword>
<keyword evidence="2" id="KW-0812">Transmembrane</keyword>
<evidence type="ECO:0000313" key="3">
    <source>
        <dbReference type="EMBL" id="UYM14409.1"/>
    </source>
</evidence>
<keyword evidence="4" id="KW-1185">Reference proteome</keyword>
<feature type="transmembrane region" description="Helical" evidence="2">
    <location>
        <begin position="119"/>
        <end position="139"/>
    </location>
</feature>
<name>A0ABY6GPR4_9GAMM</name>
<dbReference type="EMBL" id="CP103300">
    <property type="protein sequence ID" value="UYM14409.1"/>
    <property type="molecule type" value="Genomic_DNA"/>
</dbReference>
<feature type="transmembrane region" description="Helical" evidence="2">
    <location>
        <begin position="21"/>
        <end position="43"/>
    </location>
</feature>
<keyword evidence="1" id="KW-0769">Symport</keyword>
<keyword evidence="2" id="KW-1133">Transmembrane helix</keyword>
<gene>
    <name evidence="3" type="ORF">NX720_16090</name>
</gene>
<feature type="transmembrane region" description="Helical" evidence="2">
    <location>
        <begin position="272"/>
        <end position="292"/>
    </location>
</feature>
<accession>A0ABY6GPR4</accession>
<feature type="transmembrane region" description="Helical" evidence="2">
    <location>
        <begin position="304"/>
        <end position="322"/>
    </location>
</feature>
<reference evidence="3" key="1">
    <citation type="submission" date="2022-10" db="EMBL/GenBank/DDBJ databases">
        <title>Completed Genome Sequence of two octocoral isolated bacterium, Endozoicomonas euniceicola EF212T and Endozoicomonas gorgoniicola PS125T.</title>
        <authorList>
            <person name="Chiou Y.-J."/>
            <person name="Chen Y.-H."/>
        </authorList>
    </citation>
    <scope>NUCLEOTIDE SEQUENCE</scope>
    <source>
        <strain evidence="3">EF212</strain>
    </source>
</reference>
<keyword evidence="1" id="KW-0813">Transport</keyword>
<dbReference type="PANTHER" id="PTHR40033:SF1">
    <property type="entry name" value="CITRATE-SODIUM SYMPORTER"/>
    <property type="match status" value="1"/>
</dbReference>
<dbReference type="Proteomes" id="UP001163255">
    <property type="component" value="Chromosome"/>
</dbReference>
<dbReference type="InterPro" id="IPR004679">
    <property type="entry name" value="2-OHcarboxylate_transport"/>
</dbReference>
<dbReference type="PANTHER" id="PTHR40033">
    <property type="entry name" value="NA(+)-MALATE SYMPORTER"/>
    <property type="match status" value="1"/>
</dbReference>
<evidence type="ECO:0000256" key="2">
    <source>
        <dbReference type="SAM" id="Phobius"/>
    </source>
</evidence>
<feature type="transmembrane region" description="Helical" evidence="2">
    <location>
        <begin position="210"/>
        <end position="233"/>
    </location>
</feature>
<sequence length="449" mass="47318">MSTQTNQHLHAASRESLPDKLMNLEVFGMSIHLFAVAATVILVAHAFDVLPGGLAGGLSISFVIGAVFGEIGKRLPFWNRYIGGAPVLIFLGTAWLVYAGLMSEREVAVITDFIKNYKFIDLFIAVLITGSILSVNRVLLRRSLIGYIPSILFAVTGAAVLGIACGMMFGISPSETIMLYVLPIMGGGNGAGAVPLAEIYQQATGNSAEAYYSVAISILTIANIIAIAAASILDRLGKKYSNLTGEGELVRKGKFKIPEDDKPSRKITPRDLAVGLLLACTAYTLGHILSQIVPSLAGVSIHRYAYMVIVVAVMNMSGIVPVELKIGAQKMSQFFSKQMLWVLMVGVGVAYTDLGEIIAAISLTNIIMATMIVLGAVIGGALGGRVAGFYEIETAITAGLCMANRGGSGDLEVMAAAKRMHLISYAQISSRLGGGIVLVIASIAFGILA</sequence>